<dbReference type="CDD" id="cd16405">
    <property type="entry name" value="RepB_like_N"/>
    <property type="match status" value="1"/>
</dbReference>
<dbReference type="Proteomes" id="UP001138661">
    <property type="component" value="Unassembled WGS sequence"/>
</dbReference>
<evidence type="ECO:0000259" key="2">
    <source>
        <dbReference type="SMART" id="SM00470"/>
    </source>
</evidence>
<comment type="caution">
    <text evidence="3">The sequence shown here is derived from an EMBL/GenBank/DDBJ whole genome shotgun (WGS) entry which is preliminary data.</text>
</comment>
<dbReference type="InterPro" id="IPR037972">
    <property type="entry name" value="RepB_N"/>
</dbReference>
<dbReference type="InterPro" id="IPR050336">
    <property type="entry name" value="Chromosome_partition/occlusion"/>
</dbReference>
<accession>A0A9X1K4N0</accession>
<evidence type="ECO:0000256" key="1">
    <source>
        <dbReference type="SAM" id="MobiDB-lite"/>
    </source>
</evidence>
<evidence type="ECO:0000313" key="4">
    <source>
        <dbReference type="Proteomes" id="UP001138661"/>
    </source>
</evidence>
<proteinExistence type="predicted"/>
<dbReference type="PANTHER" id="PTHR33375">
    <property type="entry name" value="CHROMOSOME-PARTITIONING PROTEIN PARB-RELATED"/>
    <property type="match status" value="1"/>
</dbReference>
<feature type="region of interest" description="Disordered" evidence="1">
    <location>
        <begin position="1"/>
        <end position="42"/>
    </location>
</feature>
<dbReference type="Pfam" id="PF02195">
    <property type="entry name" value="ParB_N"/>
    <property type="match status" value="1"/>
</dbReference>
<feature type="domain" description="ParB-like N-terminal" evidence="2">
    <location>
        <begin position="74"/>
        <end position="173"/>
    </location>
</feature>
<dbReference type="PANTHER" id="PTHR33375:SF1">
    <property type="entry name" value="CHROMOSOME-PARTITIONING PROTEIN PARB-RELATED"/>
    <property type="match status" value="1"/>
</dbReference>
<dbReference type="AlphaFoldDB" id="A0A9X1K4N0"/>
<dbReference type="RefSeq" id="WP_219507960.1">
    <property type="nucleotide sequence ID" value="NZ_JAHXDN010000011.1"/>
</dbReference>
<protein>
    <submittedName>
        <fullName evidence="3">ParB N-terminal domain-containing protein</fullName>
    </submittedName>
</protein>
<name>A0A9X1K4N0_9RHOB</name>
<organism evidence="3 4">
    <name type="scientific">Roseobacter insulae</name>
    <dbReference type="NCBI Taxonomy" id="2859783"/>
    <lineage>
        <taxon>Bacteria</taxon>
        <taxon>Pseudomonadati</taxon>
        <taxon>Pseudomonadota</taxon>
        <taxon>Alphaproteobacteria</taxon>
        <taxon>Rhodobacterales</taxon>
        <taxon>Roseobacteraceae</taxon>
        <taxon>Roseobacter</taxon>
    </lineage>
</organism>
<evidence type="ECO:0000313" key="3">
    <source>
        <dbReference type="EMBL" id="MBW4710773.1"/>
    </source>
</evidence>
<gene>
    <name evidence="3" type="ORF">KX928_23530</name>
</gene>
<dbReference type="SMART" id="SM00470">
    <property type="entry name" value="ParB"/>
    <property type="match status" value="1"/>
</dbReference>
<dbReference type="GO" id="GO:0007059">
    <property type="term" value="P:chromosome segregation"/>
    <property type="evidence" value="ECO:0007669"/>
    <property type="project" value="TreeGrafter"/>
</dbReference>
<reference evidence="3" key="1">
    <citation type="submission" date="2021-07" db="EMBL/GenBank/DDBJ databases">
        <title>Roseobacter insulae sp. nov., isolated from a tidal flat.</title>
        <authorList>
            <person name="Park S."/>
            <person name="Yoon J.-H."/>
        </authorList>
    </citation>
    <scope>NUCLEOTIDE SEQUENCE</scope>
    <source>
        <strain evidence="3">YSTF-M11</strain>
    </source>
</reference>
<dbReference type="InterPro" id="IPR003115">
    <property type="entry name" value="ParB_N"/>
</dbReference>
<dbReference type="EMBL" id="JAHXDN010000011">
    <property type="protein sequence ID" value="MBW4710773.1"/>
    <property type="molecule type" value="Genomic_DNA"/>
</dbReference>
<keyword evidence="4" id="KW-1185">Reference proteome</keyword>
<dbReference type="GO" id="GO:0005694">
    <property type="term" value="C:chromosome"/>
    <property type="evidence" value="ECO:0007669"/>
    <property type="project" value="TreeGrafter"/>
</dbReference>
<sequence>MAKRKRLTPPFAASGPDTGSNIAYSETAGGISPGLPPKPRAPIAQVAGDAAAQSALEVLASEMHAARSEGRLVQSLPLEAISEDHMVRDRMGHDPTEMDSLKSSLSARGQQTPIEVVALEPGRFGLISGWRRLHALRALHEDTGEARYATIEALIKPVESVSDGYVAMVEENEIRANLSFYERAHLACAAARLGVFPTPARAVQKLFANATSVKRSKINSFVRLHEALGATLRFPEAIPEKLGLALVAALEGQAGFAARLTSALRKARPETAAAERATLEQALRALNPVSPAPRQEAAPGVFVEQRKGALVLSGKGVDDDLRRDLQAWLSARQVSHAK</sequence>